<proteinExistence type="predicted"/>
<evidence type="ECO:0000256" key="1">
    <source>
        <dbReference type="SAM" id="MobiDB-lite"/>
    </source>
</evidence>
<feature type="compositionally biased region" description="Gly residues" evidence="1">
    <location>
        <begin position="314"/>
        <end position="324"/>
    </location>
</feature>
<dbReference type="EMBL" id="LGRX02030226">
    <property type="protein sequence ID" value="KAK3245964.1"/>
    <property type="molecule type" value="Genomic_DNA"/>
</dbReference>
<evidence type="ECO:0000313" key="2">
    <source>
        <dbReference type="EMBL" id="KAK3245964.1"/>
    </source>
</evidence>
<feature type="region of interest" description="Disordered" evidence="1">
    <location>
        <begin position="308"/>
        <end position="348"/>
    </location>
</feature>
<accession>A0AAE0EZI5</accession>
<dbReference type="AlphaFoldDB" id="A0AAE0EZI5"/>
<gene>
    <name evidence="2" type="ORF">CYMTET_44487</name>
</gene>
<evidence type="ECO:0000313" key="3">
    <source>
        <dbReference type="Proteomes" id="UP001190700"/>
    </source>
</evidence>
<comment type="caution">
    <text evidence="2">The sequence shown here is derived from an EMBL/GenBank/DDBJ whole genome shotgun (WGS) entry which is preliminary data.</text>
</comment>
<organism evidence="2 3">
    <name type="scientific">Cymbomonas tetramitiformis</name>
    <dbReference type="NCBI Taxonomy" id="36881"/>
    <lineage>
        <taxon>Eukaryota</taxon>
        <taxon>Viridiplantae</taxon>
        <taxon>Chlorophyta</taxon>
        <taxon>Pyramimonadophyceae</taxon>
        <taxon>Pyramimonadales</taxon>
        <taxon>Pyramimonadaceae</taxon>
        <taxon>Cymbomonas</taxon>
    </lineage>
</organism>
<feature type="region of interest" description="Disordered" evidence="1">
    <location>
        <begin position="446"/>
        <end position="514"/>
    </location>
</feature>
<name>A0AAE0EZI5_9CHLO</name>
<dbReference type="Proteomes" id="UP001190700">
    <property type="component" value="Unassembled WGS sequence"/>
</dbReference>
<protein>
    <submittedName>
        <fullName evidence="2">Uncharacterized protein</fullName>
    </submittedName>
</protein>
<keyword evidence="3" id="KW-1185">Reference proteome</keyword>
<feature type="non-terminal residue" evidence="2">
    <location>
        <position position="514"/>
    </location>
</feature>
<feature type="compositionally biased region" description="Polar residues" evidence="1">
    <location>
        <begin position="449"/>
        <end position="468"/>
    </location>
</feature>
<feature type="region of interest" description="Disordered" evidence="1">
    <location>
        <begin position="192"/>
        <end position="230"/>
    </location>
</feature>
<reference evidence="2 3" key="1">
    <citation type="journal article" date="2015" name="Genome Biol. Evol.">
        <title>Comparative Genomics of a Bacterivorous Green Alga Reveals Evolutionary Causalities and Consequences of Phago-Mixotrophic Mode of Nutrition.</title>
        <authorList>
            <person name="Burns J.A."/>
            <person name="Paasch A."/>
            <person name="Narechania A."/>
            <person name="Kim E."/>
        </authorList>
    </citation>
    <scope>NUCLEOTIDE SEQUENCE [LARGE SCALE GENOMIC DNA]</scope>
    <source>
        <strain evidence="2 3">PLY_AMNH</strain>
    </source>
</reference>
<sequence>MAIANSVARRIPLPSVKGVEGVQPQLRGCTASRDAWGLSGLERFWMAYNATIQEQAPEGPCAEEGEQTKQPQGEHKLQGRQLLTFFPCFGWYVGRVLGWRSHSVVGLVFHVRYTDLDEEELTWPELRSKLLPTEPGEEPDGCRAWEPALTAAAQAAPRGTVSGSLFEAEGGRAASGDSKLASAGLAVPVDTQPVDTQRWSPAHEEQVASGRLTRPSQREPEAEGRTAKPCRHEDCGALGLVLETLQVSEQDQTGAVPRDSATMRLAPNHQRRVAEPIQHAPEQRPLNSMSKMLAVRWARSTAQRSARRLAAAGGVSGEEAPGGPGDDRGAAVGNFRTRGRAGRRAELPVLSAATTGKCKPGEEPGGSRAWEPAVMAPPWSAWKAAPFEAAGGRAASGDSKLASAGLAVPVDTQPVDTQRWSPMREKRRARKRHLHPLYLPEEAARRTSMRTARPSSWLLQTPPSSKGTLGTLGAPSFDNTHETETHVTGPEVETHVTGPEVETRVTGPEVETHV</sequence>
<feature type="compositionally biased region" description="Basic and acidic residues" evidence="1">
    <location>
        <begin position="216"/>
        <end position="230"/>
    </location>
</feature>